<keyword evidence="1" id="KW-1133">Transmembrane helix</keyword>
<evidence type="ECO:0000313" key="2">
    <source>
        <dbReference type="EMBL" id="KAA9012029.1"/>
    </source>
</evidence>
<evidence type="ECO:0000313" key="5">
    <source>
        <dbReference type="Proteomes" id="UP000326364"/>
    </source>
</evidence>
<keyword evidence="1" id="KW-0472">Membrane</keyword>
<feature type="transmembrane region" description="Helical" evidence="1">
    <location>
        <begin position="126"/>
        <end position="146"/>
    </location>
</feature>
<feature type="transmembrane region" description="Helical" evidence="1">
    <location>
        <begin position="334"/>
        <end position="353"/>
    </location>
</feature>
<evidence type="ECO:0000313" key="4">
    <source>
        <dbReference type="Proteomes" id="UP000325933"/>
    </source>
</evidence>
<feature type="transmembrane region" description="Helical" evidence="1">
    <location>
        <begin position="431"/>
        <end position="457"/>
    </location>
</feature>
<feature type="transmembrane region" description="Helical" evidence="1">
    <location>
        <begin position="158"/>
        <end position="185"/>
    </location>
</feature>
<feature type="transmembrane region" description="Helical" evidence="1">
    <location>
        <begin position="197"/>
        <end position="220"/>
    </location>
</feature>
<dbReference type="AlphaFoldDB" id="A0A5J5HRA2"/>
<organism evidence="3 4">
    <name type="scientific">Sphingobium limneticum</name>
    <dbReference type="NCBI Taxonomy" id="1007511"/>
    <lineage>
        <taxon>Bacteria</taxon>
        <taxon>Pseudomonadati</taxon>
        <taxon>Pseudomonadota</taxon>
        <taxon>Alphaproteobacteria</taxon>
        <taxon>Sphingomonadales</taxon>
        <taxon>Sphingomonadaceae</taxon>
        <taxon>Sphingobium</taxon>
    </lineage>
</organism>
<dbReference type="EMBL" id="VYQA01000026">
    <property type="protein sequence ID" value="KAA9024480.1"/>
    <property type="molecule type" value="Genomic_DNA"/>
</dbReference>
<evidence type="ECO:0008006" key="6">
    <source>
        <dbReference type="Google" id="ProtNLM"/>
    </source>
</evidence>
<proteinExistence type="predicted"/>
<feature type="transmembrane region" description="Helical" evidence="1">
    <location>
        <begin position="306"/>
        <end position="327"/>
    </location>
</feature>
<dbReference type="Pfam" id="PF13347">
    <property type="entry name" value="MFS_2"/>
    <property type="match status" value="1"/>
</dbReference>
<keyword evidence="5" id="KW-1185">Reference proteome</keyword>
<evidence type="ECO:0000313" key="3">
    <source>
        <dbReference type="EMBL" id="KAA9024480.1"/>
    </source>
</evidence>
<feature type="transmembrane region" description="Helical" evidence="1">
    <location>
        <begin position="401"/>
        <end position="425"/>
    </location>
</feature>
<dbReference type="InterPro" id="IPR036259">
    <property type="entry name" value="MFS_trans_sf"/>
</dbReference>
<protein>
    <recommendedName>
        <fullName evidence="6">MFS transporter</fullName>
    </recommendedName>
</protein>
<comment type="caution">
    <text evidence="3">The sequence shown here is derived from an EMBL/GenBank/DDBJ whole genome shotgun (WGS) entry which is preliminary data.</text>
</comment>
<dbReference type="Proteomes" id="UP000326364">
    <property type="component" value="Unassembled WGS sequence"/>
</dbReference>
<dbReference type="SUPFAM" id="SSF103473">
    <property type="entry name" value="MFS general substrate transporter"/>
    <property type="match status" value="1"/>
</dbReference>
<evidence type="ECO:0000256" key="1">
    <source>
        <dbReference type="SAM" id="Phobius"/>
    </source>
</evidence>
<feature type="transmembrane region" description="Helical" evidence="1">
    <location>
        <begin position="359"/>
        <end position="380"/>
    </location>
</feature>
<dbReference type="Proteomes" id="UP000325933">
    <property type="component" value="Unassembled WGS sequence"/>
</dbReference>
<sequence>MAALPSRLRVGLRSRERVMRHCISPGGEQSSMTGRRGQIVASLSCIAPIGPDVTQRRLLPIIFGMTHAGKSLLWAGADAFTLFILIKVLDIPPVMAGTLFVLSSFWNAMVDGIWGHIVNRRMAIRAMLPGVCGLAAGLGCLSFAILPWLPAGIMPGTIFALFLFRTTFSLIDVPHNATAAALANIHGHLSVARWRSILSALTAIMVAAAALPMTGAATMVPHMARMIFPAIALMACLLLAPLPWLIRMTRQATPVSRAGRLDRAKRVPMRGLGLFCLSQMLGFAALACMGKAMLHTGALEGWLLDYALLILTIVRLAAVGLWSPIAAHIGSAKALSLAYICSALSAITLPAAIGQGGLSAAIILGLLGLSLGGVILLAWSSFSEQLPRWGMADDPAAAVRAYGWFTATAKVGLGFSGLFTGAWLGQVGGGSIWALWLLVMPIALLCVASASMAWCGWRFRMPLASHRLEPA</sequence>
<feature type="transmembrane region" description="Helical" evidence="1">
    <location>
        <begin position="226"/>
        <end position="246"/>
    </location>
</feature>
<dbReference type="EMBL" id="VYQB01000026">
    <property type="protein sequence ID" value="KAA9012029.1"/>
    <property type="molecule type" value="Genomic_DNA"/>
</dbReference>
<name>A0A5J5HRA2_9SPHN</name>
<gene>
    <name evidence="3" type="ORF">F4U95_21915</name>
    <name evidence="2" type="ORF">F4U96_21800</name>
</gene>
<reference evidence="4 5" key="1">
    <citation type="submission" date="2019-09" db="EMBL/GenBank/DDBJ databases">
        <authorList>
            <person name="Feng G."/>
        </authorList>
    </citation>
    <scope>NUCLEOTIDE SEQUENCE [LARGE SCALE GENOMIC DNA]</scope>
    <source>
        <strain evidence="3 4">KACC 19283</strain>
        <strain evidence="2 5">KACC 19284</strain>
    </source>
</reference>
<feature type="transmembrane region" description="Helical" evidence="1">
    <location>
        <begin position="95"/>
        <end position="114"/>
    </location>
</feature>
<accession>A0A5J5HRA2</accession>
<feature type="transmembrane region" description="Helical" evidence="1">
    <location>
        <begin position="267"/>
        <end position="294"/>
    </location>
</feature>
<keyword evidence="1" id="KW-0812">Transmembrane</keyword>